<dbReference type="KEGG" id="grl:LPB144_00855"/>
<evidence type="ECO:0000313" key="3">
    <source>
        <dbReference type="EMBL" id="APG59040.1"/>
    </source>
</evidence>
<protein>
    <recommendedName>
        <fullName evidence="2">Response regulatory domain-containing protein</fullName>
    </recommendedName>
</protein>
<accession>A0A1L3J1P4</accession>
<gene>
    <name evidence="3" type="ORF">LPB144_00855</name>
</gene>
<dbReference type="InterPro" id="IPR001789">
    <property type="entry name" value="Sig_transdc_resp-reg_receiver"/>
</dbReference>
<keyword evidence="4" id="KW-1185">Reference proteome</keyword>
<dbReference type="EMBL" id="CP018153">
    <property type="protein sequence ID" value="APG59040.1"/>
    <property type="molecule type" value="Genomic_DNA"/>
</dbReference>
<dbReference type="RefSeq" id="WP_072551695.1">
    <property type="nucleotide sequence ID" value="NZ_CP018153.1"/>
</dbReference>
<dbReference type="InterPro" id="IPR011006">
    <property type="entry name" value="CheY-like_superfamily"/>
</dbReference>
<dbReference type="AlphaFoldDB" id="A0A1L3J1P4"/>
<dbReference type="SMART" id="SM00448">
    <property type="entry name" value="REC"/>
    <property type="match status" value="1"/>
</dbReference>
<name>A0A1L3J1P4_9FLAO</name>
<feature type="modified residue" description="4-aspartylphosphate" evidence="1">
    <location>
        <position position="63"/>
    </location>
</feature>
<dbReference type="STRING" id="1913577.LPB144_00855"/>
<evidence type="ECO:0000256" key="1">
    <source>
        <dbReference type="PROSITE-ProRule" id="PRU00169"/>
    </source>
</evidence>
<proteinExistence type="predicted"/>
<feature type="domain" description="Response regulatory" evidence="2">
    <location>
        <begin position="5"/>
        <end position="130"/>
    </location>
</feature>
<dbReference type="Pfam" id="PF00072">
    <property type="entry name" value="Response_reg"/>
    <property type="match status" value="1"/>
</dbReference>
<dbReference type="Proteomes" id="UP000182510">
    <property type="component" value="Chromosome"/>
</dbReference>
<dbReference type="Gene3D" id="3.40.50.2300">
    <property type="match status" value="1"/>
</dbReference>
<dbReference type="GO" id="GO:0000160">
    <property type="term" value="P:phosphorelay signal transduction system"/>
    <property type="evidence" value="ECO:0007669"/>
    <property type="project" value="InterPro"/>
</dbReference>
<dbReference type="PROSITE" id="PS50110">
    <property type="entry name" value="RESPONSE_REGULATORY"/>
    <property type="match status" value="1"/>
</dbReference>
<dbReference type="InterPro" id="IPR052893">
    <property type="entry name" value="TCS_response_regulator"/>
</dbReference>
<dbReference type="OrthoDB" id="7631574at2"/>
<keyword evidence="1" id="KW-0597">Phosphoprotein</keyword>
<organism evidence="3 4">
    <name type="scientific">Christiangramia salexigens</name>
    <dbReference type="NCBI Taxonomy" id="1913577"/>
    <lineage>
        <taxon>Bacteria</taxon>
        <taxon>Pseudomonadati</taxon>
        <taxon>Bacteroidota</taxon>
        <taxon>Flavobacteriia</taxon>
        <taxon>Flavobacteriales</taxon>
        <taxon>Flavobacteriaceae</taxon>
        <taxon>Christiangramia</taxon>
    </lineage>
</organism>
<evidence type="ECO:0000313" key="4">
    <source>
        <dbReference type="Proteomes" id="UP000182510"/>
    </source>
</evidence>
<reference evidence="3 4" key="1">
    <citation type="submission" date="2016-11" db="EMBL/GenBank/DDBJ databases">
        <title>Gramella sp. LPB0144 isolated from marine environment.</title>
        <authorList>
            <person name="Kim E."/>
            <person name="Yi H."/>
        </authorList>
    </citation>
    <scope>NUCLEOTIDE SEQUENCE [LARGE SCALE GENOMIC DNA]</scope>
    <source>
        <strain evidence="3 4">LPB0144</strain>
    </source>
</reference>
<dbReference type="PANTHER" id="PTHR44520:SF2">
    <property type="entry name" value="RESPONSE REGULATOR RCP1"/>
    <property type="match status" value="1"/>
</dbReference>
<sequence>MEFINILLIEDNPGDILLTQEMLEEIELPHELESITNGEAAIDHLTNISENPHFTRPDLILLDINIPKKNGHEILSFTKNNSKLKEIPVFILTTSSSPIDMEKCRENNAQDYFIKPLEEDRFREAVIRQLNFNF</sequence>
<dbReference type="SUPFAM" id="SSF52172">
    <property type="entry name" value="CheY-like"/>
    <property type="match status" value="1"/>
</dbReference>
<evidence type="ECO:0000259" key="2">
    <source>
        <dbReference type="PROSITE" id="PS50110"/>
    </source>
</evidence>
<dbReference type="PANTHER" id="PTHR44520">
    <property type="entry name" value="RESPONSE REGULATOR RCP1-RELATED"/>
    <property type="match status" value="1"/>
</dbReference>
<dbReference type="CDD" id="cd17557">
    <property type="entry name" value="REC_Rcp-like"/>
    <property type="match status" value="1"/>
</dbReference>